<keyword evidence="1" id="KW-0812">Transmembrane</keyword>
<feature type="transmembrane region" description="Helical" evidence="1">
    <location>
        <begin position="155"/>
        <end position="178"/>
    </location>
</feature>
<gene>
    <name evidence="3" type="ORF">SAMN05421736_101768</name>
</gene>
<proteinExistence type="predicted"/>
<dbReference type="Proteomes" id="UP000198935">
    <property type="component" value="Unassembled WGS sequence"/>
</dbReference>
<keyword evidence="1" id="KW-0472">Membrane</keyword>
<dbReference type="AlphaFoldDB" id="A0A1H3IB83"/>
<name>A0A1H3IB83_9BACI</name>
<feature type="transmembrane region" description="Helical" evidence="1">
    <location>
        <begin position="232"/>
        <end position="253"/>
    </location>
</feature>
<dbReference type="EMBL" id="FNPI01000001">
    <property type="protein sequence ID" value="SDY24772.1"/>
    <property type="molecule type" value="Genomic_DNA"/>
</dbReference>
<feature type="chain" id="PRO_5038397186" evidence="2">
    <location>
        <begin position="22"/>
        <end position="292"/>
    </location>
</feature>
<organism evidence="3 4">
    <name type="scientific">Evansella caseinilytica</name>
    <dbReference type="NCBI Taxonomy" id="1503961"/>
    <lineage>
        <taxon>Bacteria</taxon>
        <taxon>Bacillati</taxon>
        <taxon>Bacillota</taxon>
        <taxon>Bacilli</taxon>
        <taxon>Bacillales</taxon>
        <taxon>Bacillaceae</taxon>
        <taxon>Evansella</taxon>
    </lineage>
</organism>
<feature type="signal peptide" evidence="2">
    <location>
        <begin position="1"/>
        <end position="21"/>
    </location>
</feature>
<evidence type="ECO:0000256" key="2">
    <source>
        <dbReference type="SAM" id="SignalP"/>
    </source>
</evidence>
<feature type="transmembrane region" description="Helical" evidence="1">
    <location>
        <begin position="120"/>
        <end position="143"/>
    </location>
</feature>
<feature type="transmembrane region" description="Helical" evidence="1">
    <location>
        <begin position="93"/>
        <end position="114"/>
    </location>
</feature>
<protein>
    <submittedName>
        <fullName evidence="3">Uncharacterized protein</fullName>
    </submittedName>
</protein>
<dbReference type="STRING" id="1503961.SAMN05421736_101768"/>
<evidence type="ECO:0000313" key="3">
    <source>
        <dbReference type="EMBL" id="SDY24772.1"/>
    </source>
</evidence>
<feature type="transmembrane region" description="Helical" evidence="1">
    <location>
        <begin position="259"/>
        <end position="280"/>
    </location>
</feature>
<evidence type="ECO:0000313" key="4">
    <source>
        <dbReference type="Proteomes" id="UP000198935"/>
    </source>
</evidence>
<keyword evidence="2" id="KW-0732">Signal</keyword>
<feature type="transmembrane region" description="Helical" evidence="1">
    <location>
        <begin position="198"/>
        <end position="220"/>
    </location>
</feature>
<reference evidence="4" key="1">
    <citation type="submission" date="2016-10" db="EMBL/GenBank/DDBJ databases">
        <authorList>
            <person name="Varghese N."/>
            <person name="Submissions S."/>
        </authorList>
    </citation>
    <scope>NUCLEOTIDE SEQUENCE [LARGE SCALE GENOMIC DNA]</scope>
    <source>
        <strain evidence="4">SP</strain>
    </source>
</reference>
<sequence length="292" mass="31346">MIYKKSISGLTFIVAVLGATAAAAGIFSTGGPGEFQLTSVRGDVIDIYGKGLYRHMSADVAIQGIAQDWITLFLAVPLLLASLFFAGKGSFRARLMLSGTLLYFFITYLLYLVMAMYNPFFLGYVVLLCASFFALALSIISLNAEDVAAQFQRDLPVNLIGGFLLFTAAAVASMWLSVVVPHLSSGTIPPEAAHYTTLPVQGLDLALFLPLCFVSAILFMRRKPFGYVCAPVYLFFLLILMTALTAKIIGMALTGSDPFPAIIIIPAINAAAAVFTVLTLKKCQAPSVVLKQ</sequence>
<dbReference type="OrthoDB" id="3260635at2"/>
<feature type="transmembrane region" description="Helical" evidence="1">
    <location>
        <begin position="69"/>
        <end position="86"/>
    </location>
</feature>
<keyword evidence="1" id="KW-1133">Transmembrane helix</keyword>
<accession>A0A1H3IB83</accession>
<keyword evidence="4" id="KW-1185">Reference proteome</keyword>
<evidence type="ECO:0000256" key="1">
    <source>
        <dbReference type="SAM" id="Phobius"/>
    </source>
</evidence>